<evidence type="ECO:0000256" key="1">
    <source>
        <dbReference type="SAM" id="MobiDB-lite"/>
    </source>
</evidence>
<feature type="compositionally biased region" description="Basic and acidic residues" evidence="1">
    <location>
        <begin position="300"/>
        <end position="317"/>
    </location>
</feature>
<gene>
    <name evidence="2" type="ORF">LSP00402_LOCUS3177</name>
</gene>
<name>A0A7S2X6N0_9EUKA</name>
<dbReference type="AlphaFoldDB" id="A0A7S2X6N0"/>
<dbReference type="EMBL" id="HBHP01005137">
    <property type="protein sequence ID" value="CAD9750395.1"/>
    <property type="molecule type" value="Transcribed_RNA"/>
</dbReference>
<evidence type="ECO:0000313" key="2">
    <source>
        <dbReference type="EMBL" id="CAD9750395.1"/>
    </source>
</evidence>
<protein>
    <submittedName>
        <fullName evidence="2">Uncharacterized protein</fullName>
    </submittedName>
</protein>
<accession>A0A7S2X6N0</accession>
<feature type="region of interest" description="Disordered" evidence="1">
    <location>
        <begin position="60"/>
        <end position="81"/>
    </location>
</feature>
<sequence length="340" mass="38811">MARNPPSATAGYGAPRLPRQLVISTILATAFLSTMYHTTNPTRAVPVYRVQSSFQLPENMLNNRGAEDDGGGLSTDTEERKQRAQREELIEQIKMNAADPVRKRQIAEMNKGVKNPIDPDAFMLNALNEMKSFDSLTTKWNFSEMRMGKDEKTEWDYVYEEFQPERDRLRNETKLALFEMRYEREKKIASGEIDLLNETIGEDTLQVKRTMDESADSDEYEFLSDKMDPFEGLDEKTVEKLGITDATFRENYVPWLTEERFLKEAQPLINVFNAVEKAAKKMNISGPSPHGEHPLLPGMRDPEEWYGKDEESSKTDDFVEDDAEEEEPLADDGAFAGLPA</sequence>
<reference evidence="2" key="1">
    <citation type="submission" date="2021-01" db="EMBL/GenBank/DDBJ databases">
        <authorList>
            <person name="Corre E."/>
            <person name="Pelletier E."/>
            <person name="Niang G."/>
            <person name="Scheremetjew M."/>
            <person name="Finn R."/>
            <person name="Kale V."/>
            <person name="Holt S."/>
            <person name="Cochrane G."/>
            <person name="Meng A."/>
            <person name="Brown T."/>
            <person name="Cohen L."/>
        </authorList>
    </citation>
    <scope>NUCLEOTIDE SEQUENCE</scope>
    <source>
        <strain evidence="2">CCMP622</strain>
    </source>
</reference>
<organism evidence="2">
    <name type="scientific">Lotharella oceanica</name>
    <dbReference type="NCBI Taxonomy" id="641309"/>
    <lineage>
        <taxon>Eukaryota</taxon>
        <taxon>Sar</taxon>
        <taxon>Rhizaria</taxon>
        <taxon>Cercozoa</taxon>
        <taxon>Chlorarachniophyceae</taxon>
        <taxon>Lotharella</taxon>
    </lineage>
</organism>
<feature type="compositionally biased region" description="Acidic residues" evidence="1">
    <location>
        <begin position="318"/>
        <end position="330"/>
    </location>
</feature>
<proteinExistence type="predicted"/>
<feature type="region of interest" description="Disordered" evidence="1">
    <location>
        <begin position="284"/>
        <end position="340"/>
    </location>
</feature>